<proteinExistence type="predicted"/>
<organism evidence="1 2">
    <name type="scientific">Gordonia alkanivorans CGMCC 6845</name>
    <dbReference type="NCBI Taxonomy" id="1423140"/>
    <lineage>
        <taxon>Bacteria</taxon>
        <taxon>Bacillati</taxon>
        <taxon>Actinomycetota</taxon>
        <taxon>Actinomycetes</taxon>
        <taxon>Mycobacteriales</taxon>
        <taxon>Gordoniaceae</taxon>
        <taxon>Gordonia</taxon>
    </lineage>
</organism>
<name>W9D8F3_9ACTN</name>
<dbReference type="EMBL" id="AYXO01000045">
    <property type="protein sequence ID" value="ETA05588.1"/>
    <property type="molecule type" value="Genomic_DNA"/>
</dbReference>
<evidence type="ECO:0000313" key="1">
    <source>
        <dbReference type="EMBL" id="ETA05588.1"/>
    </source>
</evidence>
<keyword evidence="2" id="KW-1185">Reference proteome</keyword>
<sequence>MPGELESRLEFARQNSTLAGTVRGSYFVVKGEY</sequence>
<gene>
    <name evidence="1" type="ORF">V525_17900</name>
</gene>
<evidence type="ECO:0000313" key="2">
    <source>
        <dbReference type="Proteomes" id="UP000035035"/>
    </source>
</evidence>
<comment type="caution">
    <text evidence="1">The sequence shown here is derived from an EMBL/GenBank/DDBJ whole genome shotgun (WGS) entry which is preliminary data.</text>
</comment>
<accession>W9D8F3</accession>
<protein>
    <submittedName>
        <fullName evidence="1">Uncharacterized protein</fullName>
    </submittedName>
</protein>
<dbReference type="HOGENOM" id="CLU_3297428_0_0_11"/>
<dbReference type="Proteomes" id="UP000035035">
    <property type="component" value="Unassembled WGS sequence"/>
</dbReference>
<reference evidence="1 2" key="1">
    <citation type="journal article" date="2014" name="Genome Announc.">
        <title>Draft Genome Sequence of Gordonia alkanivorans Strain CGMCC6845, a Halotolerant Hydrocarbon-Degrading Bacterium.</title>
        <authorList>
            <person name="Wang X."/>
            <person name="Jin D."/>
            <person name="Zhou L."/>
            <person name="Wu L."/>
            <person name="An W."/>
            <person name="Zhao L."/>
        </authorList>
    </citation>
    <scope>NUCLEOTIDE SEQUENCE [LARGE SCALE GENOMIC DNA]</scope>
    <source>
        <strain evidence="1 2">CGMCC 6845</strain>
    </source>
</reference>
<dbReference type="AlphaFoldDB" id="W9D8F3"/>